<evidence type="ECO:0000313" key="1">
    <source>
        <dbReference type="EMBL" id="MBM2411439.1"/>
    </source>
</evidence>
<dbReference type="Pfam" id="PF07366">
    <property type="entry name" value="SnoaL"/>
    <property type="match status" value="2"/>
</dbReference>
<dbReference type="PANTHER" id="PTHR38436:SF1">
    <property type="entry name" value="ESTER CYCLASE"/>
    <property type="match status" value="1"/>
</dbReference>
<sequence>MSEVEDAKAVMAPVFAAMRDFEGVADALAQVAPDALFRMCHPFGDLHGAEAFACDAVAPLQAALPDLERQEFIRIAGFDADGALWVGSGGQYAGRWAEPWLGIPPTGRSAAMRFHEFYRIEGDACVEMQAIWDVPEMMMQAGVWPMAPQLGRFQHAPAPMTQDGLGPHDPALSDGSARHVIDMLTAMTRHPLQGGPEVMELERFWHPDFMWYGPAGIGTARGVEEFRRFHQIPFLNAMPDRGQHPEGTVHHFMAEGAYVGVTGWPNMQQTLSGDGWLGLPPTGQRITLRSLDFWRLEDGLIRENWVLVDLLDMYAQIGVDVFARMKELAWSRGYR</sequence>
<name>A0A9Q2P7M4_9RHOB</name>
<dbReference type="RefSeq" id="WP_085632990.1">
    <property type="nucleotide sequence ID" value="NZ_JAFBWU010000002.1"/>
</dbReference>
<dbReference type="InterPro" id="IPR009959">
    <property type="entry name" value="Cyclase_SnoaL-like"/>
</dbReference>
<evidence type="ECO:0000313" key="4">
    <source>
        <dbReference type="Proteomes" id="UP000809440"/>
    </source>
</evidence>
<dbReference type="OrthoDB" id="1948945at2"/>
<gene>
    <name evidence="1" type="ORF">JQX41_03935</name>
    <name evidence="2" type="ORF">JQX48_03935</name>
</gene>
<dbReference type="EMBL" id="JAFBXF010000002">
    <property type="protein sequence ID" value="MBM2416106.1"/>
    <property type="molecule type" value="Genomic_DNA"/>
</dbReference>
<dbReference type="InterPro" id="IPR032710">
    <property type="entry name" value="NTF2-like_dom_sf"/>
</dbReference>
<dbReference type="AlphaFoldDB" id="A0A9Q2P7M4"/>
<evidence type="ECO:0000313" key="2">
    <source>
        <dbReference type="EMBL" id="MBM2416106.1"/>
    </source>
</evidence>
<comment type="caution">
    <text evidence="1">The sequence shown here is derived from an EMBL/GenBank/DDBJ whole genome shotgun (WGS) entry which is preliminary data.</text>
</comment>
<dbReference type="Gene3D" id="3.10.450.50">
    <property type="match status" value="2"/>
</dbReference>
<reference evidence="1 4" key="1">
    <citation type="submission" date="2021-01" db="EMBL/GenBank/DDBJ databases">
        <title>Diatom-associated Roseobacters Show Island Model of Population Structure.</title>
        <authorList>
            <person name="Qu L."/>
            <person name="Feng X."/>
            <person name="Chen Y."/>
            <person name="Li L."/>
            <person name="Wang X."/>
            <person name="Hu Z."/>
            <person name="Wang H."/>
            <person name="Luo H."/>
        </authorList>
    </citation>
    <scope>NUCLEOTIDE SEQUENCE</scope>
    <source>
        <strain evidence="2 4">CC28-63</strain>
        <strain evidence="1">CC28-69</strain>
    </source>
</reference>
<dbReference type="SUPFAM" id="SSF54427">
    <property type="entry name" value="NTF2-like"/>
    <property type="match status" value="2"/>
</dbReference>
<accession>A0A9Q2P7M4</accession>
<dbReference type="GO" id="GO:0030638">
    <property type="term" value="P:polyketide metabolic process"/>
    <property type="evidence" value="ECO:0007669"/>
    <property type="project" value="InterPro"/>
</dbReference>
<dbReference type="EMBL" id="JAFBXE010000002">
    <property type="protein sequence ID" value="MBM2411439.1"/>
    <property type="molecule type" value="Genomic_DNA"/>
</dbReference>
<organism evidence="1 3">
    <name type="scientific">Marivita cryptomonadis</name>
    <dbReference type="NCBI Taxonomy" id="505252"/>
    <lineage>
        <taxon>Bacteria</taxon>
        <taxon>Pseudomonadati</taxon>
        <taxon>Pseudomonadota</taxon>
        <taxon>Alphaproteobacteria</taxon>
        <taxon>Rhodobacterales</taxon>
        <taxon>Roseobacteraceae</taxon>
        <taxon>Marivita</taxon>
    </lineage>
</organism>
<dbReference type="Proteomes" id="UP000809440">
    <property type="component" value="Unassembled WGS sequence"/>
</dbReference>
<proteinExistence type="predicted"/>
<dbReference type="GeneID" id="62642969"/>
<dbReference type="Proteomes" id="UP000755667">
    <property type="component" value="Unassembled WGS sequence"/>
</dbReference>
<evidence type="ECO:0000313" key="3">
    <source>
        <dbReference type="Proteomes" id="UP000755667"/>
    </source>
</evidence>
<keyword evidence="4" id="KW-1185">Reference proteome</keyword>
<protein>
    <submittedName>
        <fullName evidence="1">Ester cyclase</fullName>
    </submittedName>
</protein>
<dbReference type="PANTHER" id="PTHR38436">
    <property type="entry name" value="POLYKETIDE CYCLASE SNOAL-LIKE DOMAIN"/>
    <property type="match status" value="1"/>
</dbReference>